<sequence>MKPKFFMAAIIAVFLMPSPPTYANDADCAIWLCLPTGFPSGCEEAKDAFKDRIKNFKSPLPALSSCLVNTGVKNTTSKVSSTDGYAALIPETTECISWGQRRANHEWQRYCRKEQTTPTHIIKNTRCSRYWRDGEQITRPPGCSKTIRYVDTYMDGKAYGETYYFDNSGNQISLP</sequence>
<feature type="chain" id="PRO_5046562165" evidence="1">
    <location>
        <begin position="24"/>
        <end position="175"/>
    </location>
</feature>
<organism evidence="2 3">
    <name type="scientific">Vibrio mediterranei</name>
    <dbReference type="NCBI Taxonomy" id="689"/>
    <lineage>
        <taxon>Bacteria</taxon>
        <taxon>Pseudomonadati</taxon>
        <taxon>Pseudomonadota</taxon>
        <taxon>Gammaproteobacteria</taxon>
        <taxon>Vibrionales</taxon>
        <taxon>Vibrionaceae</taxon>
        <taxon>Vibrio</taxon>
    </lineage>
</organism>
<comment type="caution">
    <text evidence="2">The sequence shown here is derived from an EMBL/GenBank/DDBJ whole genome shotgun (WGS) entry which is preliminary data.</text>
</comment>
<evidence type="ECO:0000313" key="2">
    <source>
        <dbReference type="EMBL" id="PRQ68542.1"/>
    </source>
</evidence>
<feature type="signal peptide" evidence="1">
    <location>
        <begin position="1"/>
        <end position="23"/>
    </location>
</feature>
<reference evidence="2 3" key="1">
    <citation type="submission" date="2017-09" db="EMBL/GenBank/DDBJ databases">
        <authorList>
            <person name="Girard L."/>
            <person name="Lami R."/>
            <person name="Suzuki M."/>
            <person name="Baudart J."/>
        </authorList>
    </citation>
    <scope>NUCLEOTIDE SEQUENCE [LARGE SCALE GENOMIC DNA]</scope>
    <source>
        <strain evidence="2 3">17LN0615E</strain>
    </source>
</reference>
<evidence type="ECO:0000256" key="1">
    <source>
        <dbReference type="SAM" id="SignalP"/>
    </source>
</evidence>
<evidence type="ECO:0000313" key="3">
    <source>
        <dbReference type="Proteomes" id="UP000238163"/>
    </source>
</evidence>
<reference evidence="2 3" key="2">
    <citation type="submission" date="2018-03" db="EMBL/GenBank/DDBJ databases">
        <title>Genetic Diversity and Phenotypic Plasticity of AHL Mediated Quorum Sensing in Environmental Strains of Vibrio mediterranei.</title>
        <authorList>
            <person name="Lantoine F."/>
            <person name="Vouve F."/>
        </authorList>
    </citation>
    <scope>NUCLEOTIDE SEQUENCE [LARGE SCALE GENOMIC DNA]</scope>
    <source>
        <strain evidence="2 3">17LN0615E</strain>
    </source>
</reference>
<dbReference type="Proteomes" id="UP000238163">
    <property type="component" value="Unassembled WGS sequence"/>
</dbReference>
<protein>
    <submittedName>
        <fullName evidence="2">Conjugal transfer protein TraL</fullName>
    </submittedName>
</protein>
<accession>A0ABX5DG57</accession>
<gene>
    <name evidence="2" type="ORF">COR51_03820</name>
</gene>
<name>A0ABX5DG57_9VIBR</name>
<proteinExistence type="predicted"/>
<dbReference type="RefSeq" id="WP_096443941.1">
    <property type="nucleotide sequence ID" value="NZ_NWTN01000002.1"/>
</dbReference>
<keyword evidence="3" id="KW-1185">Reference proteome</keyword>
<dbReference type="EMBL" id="NWTN01000002">
    <property type="protein sequence ID" value="PRQ68542.1"/>
    <property type="molecule type" value="Genomic_DNA"/>
</dbReference>
<keyword evidence="1" id="KW-0732">Signal</keyword>